<feature type="binding site" evidence="10">
    <location>
        <position position="105"/>
    </location>
    <ligand>
        <name>L-glutamine</name>
        <dbReference type="ChEBI" id="CHEBI:58359"/>
    </ligand>
</feature>
<dbReference type="PIRSF" id="PIRSF001589">
    <property type="entry name" value="Asn_synthetase_glu-h"/>
    <property type="match status" value="1"/>
</dbReference>
<dbReference type="PANTHER" id="PTHR43284">
    <property type="entry name" value="ASPARAGINE SYNTHETASE (GLUTAMINE-HYDROLYZING)"/>
    <property type="match status" value="1"/>
</dbReference>
<dbReference type="Pfam" id="PF00733">
    <property type="entry name" value="Asn_synthase"/>
    <property type="match status" value="1"/>
</dbReference>
<dbReference type="CDD" id="cd00712">
    <property type="entry name" value="AsnB"/>
    <property type="match status" value="1"/>
</dbReference>
<dbReference type="Proteomes" id="UP000218702">
    <property type="component" value="Chromosome"/>
</dbReference>
<dbReference type="GO" id="GO:0006529">
    <property type="term" value="P:asparagine biosynthetic process"/>
    <property type="evidence" value="ECO:0007669"/>
    <property type="project" value="UniProtKB-KW"/>
</dbReference>
<evidence type="ECO:0000256" key="11">
    <source>
        <dbReference type="PIRSR" id="PIRSR001589-3"/>
    </source>
</evidence>
<evidence type="ECO:0000256" key="8">
    <source>
        <dbReference type="ARBA" id="ARBA00048741"/>
    </source>
</evidence>
<dbReference type="OrthoDB" id="9763290at2"/>
<reference evidence="13 14" key="1">
    <citation type="submission" date="2017-06" db="EMBL/GenBank/DDBJ databases">
        <title>Genome sequencing of cyanobaciteial culture collection at National Institute for Environmental Studies (NIES).</title>
        <authorList>
            <person name="Hirose Y."/>
            <person name="Shimura Y."/>
            <person name="Fujisawa T."/>
            <person name="Nakamura Y."/>
            <person name="Kawachi M."/>
        </authorList>
    </citation>
    <scope>NUCLEOTIDE SEQUENCE [LARGE SCALE GENOMIC DNA]</scope>
    <source>
        <strain evidence="13 14">NIES-806</strain>
    </source>
</reference>
<evidence type="ECO:0000259" key="12">
    <source>
        <dbReference type="PROSITE" id="PS51278"/>
    </source>
</evidence>
<evidence type="ECO:0000256" key="5">
    <source>
        <dbReference type="ARBA" id="ARBA00022840"/>
    </source>
</evidence>
<organism evidence="13 14">
    <name type="scientific">Dolichospermum compactum NIES-806</name>
    <dbReference type="NCBI Taxonomy" id="1973481"/>
    <lineage>
        <taxon>Bacteria</taxon>
        <taxon>Bacillati</taxon>
        <taxon>Cyanobacteriota</taxon>
        <taxon>Cyanophyceae</taxon>
        <taxon>Nostocales</taxon>
        <taxon>Aphanizomenonaceae</taxon>
        <taxon>Dolichospermum</taxon>
        <taxon>Dolichospermum compactum</taxon>
    </lineage>
</organism>
<evidence type="ECO:0000256" key="9">
    <source>
        <dbReference type="PIRSR" id="PIRSR001589-1"/>
    </source>
</evidence>
<dbReference type="Pfam" id="PF13537">
    <property type="entry name" value="GATase_7"/>
    <property type="match status" value="1"/>
</dbReference>
<accession>A0A1Z4V5C5</accession>
<dbReference type="InterPro" id="IPR006426">
    <property type="entry name" value="Asn_synth_AEB"/>
</dbReference>
<sequence>MCGIAGFWDISRQISTDYLPIIVQQMSKLLIHRGPDDGGSWVDGEVGIALGHRRLSIVDLSPQGHQPMISTDGRYVIVFNGEVYNFPELRKQLQILGYSFRSDSDTEVMLSSFCQWGVLEATKRFNGMFAFAVWDRQERVLHLGRDRIGEKPLYYGWCGHTFIFASELKAFKVHPDFQPEINRDALDLFLRFSYIPEPYSIYQGIYKLPPATLLSWNGKTTDPQPVTYWSAKTVAESGVAYLFTGSENEAIVHLEVLLKDAVKMRMLADVPLGAFLSGGIDSSTIVALMQAQSQQPVKTFSIGFHEQNYNEAEYAKSVARHLGTDHTELYVTANETMGVIPKLPSLYDEPFADPSQVPTFLVSQLARNHVTVSLSGDGGDELFAGYKRYFLARSIWQKMGWIPQTVRYSTAKALTSVSSQTWNRGFEGVNAILPAKLNLGDKLHKLADVLAVSSPDIMYAGLVSHLKESEKVVIGSSELSTVVSDCNFGSSLPNFTERMMYWDLINYLPGDILVKLDRATMGVSLEGRIPFLDHRVVEFAWQIPLSMKIRGNKGKWLLRQVLYKYVPRELIERPKMGFGIPIGAWLRGPLRAWAEDLLDESRLRREGYLHPQPIRQKWDEHQNGDRNWQHHLWVILMFQAWLAEKSAGN</sequence>
<comment type="catalytic activity">
    <reaction evidence="8">
        <text>L-aspartate + L-glutamine + ATP + H2O = L-asparagine + L-glutamate + AMP + diphosphate + H(+)</text>
        <dbReference type="Rhea" id="RHEA:12228"/>
        <dbReference type="ChEBI" id="CHEBI:15377"/>
        <dbReference type="ChEBI" id="CHEBI:15378"/>
        <dbReference type="ChEBI" id="CHEBI:29985"/>
        <dbReference type="ChEBI" id="CHEBI:29991"/>
        <dbReference type="ChEBI" id="CHEBI:30616"/>
        <dbReference type="ChEBI" id="CHEBI:33019"/>
        <dbReference type="ChEBI" id="CHEBI:58048"/>
        <dbReference type="ChEBI" id="CHEBI:58359"/>
        <dbReference type="ChEBI" id="CHEBI:456215"/>
        <dbReference type="EC" id="6.3.5.4"/>
    </reaction>
</comment>
<dbReference type="InterPro" id="IPR014729">
    <property type="entry name" value="Rossmann-like_a/b/a_fold"/>
</dbReference>
<protein>
    <recommendedName>
        <fullName evidence="3">asparagine synthase (glutamine-hydrolyzing)</fullName>
        <ecNumber evidence="3">6.3.5.4</ecNumber>
    </recommendedName>
</protein>
<dbReference type="RefSeq" id="WP_096668399.1">
    <property type="nucleotide sequence ID" value="NZ_AP018316.1"/>
</dbReference>
<proteinExistence type="inferred from homology"/>
<keyword evidence="5 10" id="KW-0067">ATP-binding</keyword>
<keyword evidence="9" id="KW-0028">Amino-acid biosynthesis</keyword>
<dbReference type="SUPFAM" id="SSF56235">
    <property type="entry name" value="N-terminal nucleophile aminohydrolases (Ntn hydrolases)"/>
    <property type="match status" value="1"/>
</dbReference>
<dbReference type="GO" id="GO:0004066">
    <property type="term" value="F:asparagine synthase (glutamine-hydrolyzing) activity"/>
    <property type="evidence" value="ECO:0007669"/>
    <property type="project" value="UniProtKB-EC"/>
</dbReference>
<dbReference type="KEGG" id="dcm:NIES806_29760"/>
<evidence type="ECO:0000256" key="1">
    <source>
        <dbReference type="ARBA" id="ARBA00005187"/>
    </source>
</evidence>
<evidence type="ECO:0000256" key="2">
    <source>
        <dbReference type="ARBA" id="ARBA00005752"/>
    </source>
</evidence>
<evidence type="ECO:0000313" key="13">
    <source>
        <dbReference type="EMBL" id="BAZ86760.1"/>
    </source>
</evidence>
<dbReference type="EMBL" id="AP018316">
    <property type="protein sequence ID" value="BAZ86760.1"/>
    <property type="molecule type" value="Genomic_DNA"/>
</dbReference>
<dbReference type="PANTHER" id="PTHR43284:SF1">
    <property type="entry name" value="ASPARAGINE SYNTHETASE"/>
    <property type="match status" value="1"/>
</dbReference>
<dbReference type="GO" id="GO:0005524">
    <property type="term" value="F:ATP binding"/>
    <property type="evidence" value="ECO:0007669"/>
    <property type="project" value="UniProtKB-KW"/>
</dbReference>
<dbReference type="InterPro" id="IPR029055">
    <property type="entry name" value="Ntn_hydrolases_N"/>
</dbReference>
<keyword evidence="7 9" id="KW-0315">Glutamine amidotransferase</keyword>
<comment type="similarity">
    <text evidence="2">Belongs to the asparagine synthetase family.</text>
</comment>
<gene>
    <name evidence="13" type="ORF">NIES806_29760</name>
</gene>
<feature type="domain" description="Glutamine amidotransferase type-2" evidence="12">
    <location>
        <begin position="2"/>
        <end position="219"/>
    </location>
</feature>
<name>A0A1Z4V5C5_9CYAN</name>
<evidence type="ECO:0000256" key="7">
    <source>
        <dbReference type="ARBA" id="ARBA00022962"/>
    </source>
</evidence>
<comment type="pathway">
    <text evidence="1">Amino-acid biosynthesis; L-asparagine biosynthesis; L-asparagine from L-aspartate (L-Gln route): step 1/1.</text>
</comment>
<keyword evidence="4 10" id="KW-0547">Nucleotide-binding</keyword>
<evidence type="ECO:0000256" key="3">
    <source>
        <dbReference type="ARBA" id="ARBA00012737"/>
    </source>
</evidence>
<dbReference type="SUPFAM" id="SSF52402">
    <property type="entry name" value="Adenine nucleotide alpha hydrolases-like"/>
    <property type="match status" value="1"/>
</dbReference>
<keyword evidence="14" id="KW-1185">Reference proteome</keyword>
<feature type="site" description="Important for beta-aspartyl-AMP intermediate formation" evidence="11">
    <location>
        <position position="377"/>
    </location>
</feature>
<feature type="binding site" evidence="10">
    <location>
        <begin position="375"/>
        <end position="376"/>
    </location>
    <ligand>
        <name>ATP</name>
        <dbReference type="ChEBI" id="CHEBI:30616"/>
    </ligand>
</feature>
<dbReference type="CDD" id="cd01991">
    <property type="entry name" value="Asn_synthase_B_C"/>
    <property type="match status" value="1"/>
</dbReference>
<dbReference type="GO" id="GO:0005829">
    <property type="term" value="C:cytosol"/>
    <property type="evidence" value="ECO:0007669"/>
    <property type="project" value="TreeGrafter"/>
</dbReference>
<dbReference type="AlphaFoldDB" id="A0A1Z4V5C5"/>
<dbReference type="InterPro" id="IPR051786">
    <property type="entry name" value="ASN_synthetase/amidase"/>
</dbReference>
<dbReference type="Gene3D" id="3.40.50.620">
    <property type="entry name" value="HUPs"/>
    <property type="match status" value="1"/>
</dbReference>
<dbReference type="EC" id="6.3.5.4" evidence="3"/>
<evidence type="ECO:0000256" key="6">
    <source>
        <dbReference type="ARBA" id="ARBA00022888"/>
    </source>
</evidence>
<dbReference type="InterPro" id="IPR001962">
    <property type="entry name" value="Asn_synthase"/>
</dbReference>
<feature type="binding site" evidence="10">
    <location>
        <position position="302"/>
    </location>
    <ligand>
        <name>ATP</name>
        <dbReference type="ChEBI" id="CHEBI:30616"/>
    </ligand>
</feature>
<dbReference type="InterPro" id="IPR017932">
    <property type="entry name" value="GATase_2_dom"/>
</dbReference>
<evidence type="ECO:0000313" key="14">
    <source>
        <dbReference type="Proteomes" id="UP000218702"/>
    </source>
</evidence>
<dbReference type="InterPro" id="IPR033738">
    <property type="entry name" value="AsnB_N"/>
</dbReference>
<dbReference type="Gene3D" id="3.60.20.10">
    <property type="entry name" value="Glutamine Phosphoribosylpyrophosphate, subunit 1, domain 1"/>
    <property type="match status" value="1"/>
</dbReference>
<feature type="active site" description="For GATase activity" evidence="9">
    <location>
        <position position="2"/>
    </location>
</feature>
<dbReference type="NCBIfam" id="TIGR01536">
    <property type="entry name" value="asn_synth_AEB"/>
    <property type="match status" value="1"/>
</dbReference>
<dbReference type="PROSITE" id="PS51278">
    <property type="entry name" value="GATASE_TYPE_2"/>
    <property type="match status" value="1"/>
</dbReference>
<keyword evidence="6 9" id="KW-0061">Asparagine biosynthesis</keyword>
<evidence type="ECO:0000256" key="10">
    <source>
        <dbReference type="PIRSR" id="PIRSR001589-2"/>
    </source>
</evidence>
<evidence type="ECO:0000256" key="4">
    <source>
        <dbReference type="ARBA" id="ARBA00022741"/>
    </source>
</evidence>